<gene>
    <name evidence="2" type="ORF">EGW08_012483</name>
</gene>
<feature type="compositionally biased region" description="Polar residues" evidence="1">
    <location>
        <begin position="54"/>
        <end position="66"/>
    </location>
</feature>
<feature type="region of interest" description="Disordered" evidence="1">
    <location>
        <begin position="201"/>
        <end position="238"/>
    </location>
</feature>
<feature type="compositionally biased region" description="Basic and acidic residues" evidence="1">
    <location>
        <begin position="71"/>
        <end position="91"/>
    </location>
</feature>
<sequence length="238" mass="25503">KDGATESRSQDEDCAPEVAASSDWLFGGDDLSDAVTTTKPEQKSTQEEVLDEPGQTTVTPEISSMEESVEASDKDNDVFRPEKADNREGREPFSVMVTAPSMDVDVLDGTLLDSPASPGSEKADSEKGKRHEGDAGTGATSKRHEGDAGTTATREMIMSVGSDISDKVDSRTSSTSEIDMDFSILELPGTAHLNFDVSNHKRTLSKKGSISRRKKPTRAAIHTSKLASSEDSIFIDST</sequence>
<feature type="compositionally biased region" description="Polar residues" evidence="1">
    <location>
        <begin position="225"/>
        <end position="238"/>
    </location>
</feature>
<evidence type="ECO:0000313" key="2">
    <source>
        <dbReference type="EMBL" id="RUS79767.1"/>
    </source>
</evidence>
<feature type="compositionally biased region" description="Basic and acidic residues" evidence="1">
    <location>
        <begin position="121"/>
        <end position="134"/>
    </location>
</feature>
<dbReference type="STRING" id="188477.A0A3S1BAT5"/>
<name>A0A3S1BAT5_ELYCH</name>
<feature type="region of interest" description="Disordered" evidence="1">
    <location>
        <begin position="1"/>
        <end position="151"/>
    </location>
</feature>
<organism evidence="2 3">
    <name type="scientific">Elysia chlorotica</name>
    <name type="common">Eastern emerald elysia</name>
    <name type="synonym">Sea slug</name>
    <dbReference type="NCBI Taxonomy" id="188477"/>
    <lineage>
        <taxon>Eukaryota</taxon>
        <taxon>Metazoa</taxon>
        <taxon>Spiralia</taxon>
        <taxon>Lophotrochozoa</taxon>
        <taxon>Mollusca</taxon>
        <taxon>Gastropoda</taxon>
        <taxon>Heterobranchia</taxon>
        <taxon>Euthyneura</taxon>
        <taxon>Panpulmonata</taxon>
        <taxon>Sacoglossa</taxon>
        <taxon>Placobranchoidea</taxon>
        <taxon>Plakobranchidae</taxon>
        <taxon>Elysia</taxon>
    </lineage>
</organism>
<feature type="compositionally biased region" description="Basic residues" evidence="1">
    <location>
        <begin position="201"/>
        <end position="217"/>
    </location>
</feature>
<evidence type="ECO:0000256" key="1">
    <source>
        <dbReference type="SAM" id="MobiDB-lite"/>
    </source>
</evidence>
<dbReference type="EMBL" id="RQTK01000429">
    <property type="protein sequence ID" value="RUS79767.1"/>
    <property type="molecule type" value="Genomic_DNA"/>
</dbReference>
<feature type="non-terminal residue" evidence="2">
    <location>
        <position position="238"/>
    </location>
</feature>
<accession>A0A3S1BAT5</accession>
<evidence type="ECO:0000313" key="3">
    <source>
        <dbReference type="Proteomes" id="UP000271974"/>
    </source>
</evidence>
<dbReference type="AlphaFoldDB" id="A0A3S1BAT5"/>
<reference evidence="2 3" key="1">
    <citation type="submission" date="2019-01" db="EMBL/GenBank/DDBJ databases">
        <title>A draft genome assembly of the solar-powered sea slug Elysia chlorotica.</title>
        <authorList>
            <person name="Cai H."/>
            <person name="Li Q."/>
            <person name="Fang X."/>
            <person name="Li J."/>
            <person name="Curtis N.E."/>
            <person name="Altenburger A."/>
            <person name="Shibata T."/>
            <person name="Feng M."/>
            <person name="Maeda T."/>
            <person name="Schwartz J.A."/>
            <person name="Shigenobu S."/>
            <person name="Lundholm N."/>
            <person name="Nishiyama T."/>
            <person name="Yang H."/>
            <person name="Hasebe M."/>
            <person name="Li S."/>
            <person name="Pierce S.K."/>
            <person name="Wang J."/>
        </authorList>
    </citation>
    <scope>NUCLEOTIDE SEQUENCE [LARGE SCALE GENOMIC DNA]</scope>
    <source>
        <strain evidence="2">EC2010</strain>
        <tissue evidence="2">Whole organism of an adult</tissue>
    </source>
</reference>
<protein>
    <submittedName>
        <fullName evidence="2">Uncharacterized protein</fullName>
    </submittedName>
</protein>
<feature type="non-terminal residue" evidence="2">
    <location>
        <position position="1"/>
    </location>
</feature>
<feature type="compositionally biased region" description="Basic and acidic residues" evidence="1">
    <location>
        <begin position="1"/>
        <end position="11"/>
    </location>
</feature>
<dbReference type="OrthoDB" id="6127189at2759"/>
<proteinExistence type="predicted"/>
<keyword evidence="3" id="KW-1185">Reference proteome</keyword>
<comment type="caution">
    <text evidence="2">The sequence shown here is derived from an EMBL/GenBank/DDBJ whole genome shotgun (WGS) entry which is preliminary data.</text>
</comment>
<dbReference type="Proteomes" id="UP000271974">
    <property type="component" value="Unassembled WGS sequence"/>
</dbReference>